<evidence type="ECO:0000313" key="9">
    <source>
        <dbReference type="EMBL" id="KWZ79588.1"/>
    </source>
</evidence>
<dbReference type="EMBL" id="LRPN01000116">
    <property type="protein sequence ID" value="KWZ79588.1"/>
    <property type="molecule type" value="Genomic_DNA"/>
</dbReference>
<evidence type="ECO:0000256" key="3">
    <source>
        <dbReference type="ARBA" id="ARBA00022884"/>
    </source>
</evidence>
<reference evidence="11" key="4">
    <citation type="submission" date="2016-01" db="EMBL/GenBank/DDBJ databases">
        <authorList>
            <person name="Mitreva M."/>
            <person name="Pepin K.H."/>
            <person name="Mihindukulasuriya K.A."/>
            <person name="Fulton R."/>
            <person name="Fronick C."/>
            <person name="O'Laughlin M."/>
            <person name="Miner T."/>
            <person name="Herter B."/>
            <person name="Rosa B.A."/>
            <person name="Cordes M."/>
            <person name="Tomlinson C."/>
            <person name="Wollam A."/>
            <person name="Palsikar V.B."/>
            <person name="Mardis E.R."/>
            <person name="Wilson R.K."/>
        </authorList>
    </citation>
    <scope>NUCLEOTIDE SEQUENCE [LARGE SCALE GENOMIC DNA]</scope>
    <source>
        <strain evidence="11">GED7749B</strain>
    </source>
</reference>
<dbReference type="Pfam" id="PF01029">
    <property type="entry name" value="NusB"/>
    <property type="match status" value="1"/>
</dbReference>
<evidence type="ECO:0000256" key="5">
    <source>
        <dbReference type="ARBA" id="ARBA00023163"/>
    </source>
</evidence>
<dbReference type="NCBIfam" id="TIGR01951">
    <property type="entry name" value="nusB"/>
    <property type="match status" value="1"/>
</dbReference>
<comment type="function">
    <text evidence="6">Involved in transcription antitermination. Required for transcription of ribosomal RNA (rRNA) genes. Binds specifically to the boxA antiterminator sequence of the ribosomal RNA (rrn) operons.</text>
</comment>
<accession>A0A0C5C742</accession>
<keyword evidence="3 6" id="KW-0694">RNA-binding</keyword>
<dbReference type="InterPro" id="IPR011605">
    <property type="entry name" value="NusB_fam"/>
</dbReference>
<dbReference type="CDD" id="cd00619">
    <property type="entry name" value="Terminator_NusB"/>
    <property type="match status" value="1"/>
</dbReference>
<protein>
    <recommendedName>
        <fullName evidence="6">Transcription antitermination protein NusB</fullName>
    </recommendedName>
    <alternativeName>
        <fullName evidence="6">Antitermination factor NusB</fullName>
    </alternativeName>
</protein>
<evidence type="ECO:0000256" key="2">
    <source>
        <dbReference type="ARBA" id="ARBA00022814"/>
    </source>
</evidence>
<sequence length="132" mass="14942">MMKRRTAREKALQALFQMDMNEASPEDAIRNALDGQESDDYLEKLVNGTATHLAEIDAMISQHLENWTLDRLAKVELNILRLAAYELMYAEDVPANVAINEALEIAKRFADEKSAKFINGVLNQMKDSIESK</sequence>
<evidence type="ECO:0000256" key="4">
    <source>
        <dbReference type="ARBA" id="ARBA00023015"/>
    </source>
</evidence>
<dbReference type="HAMAP" id="MF_00073">
    <property type="entry name" value="NusB"/>
    <property type="match status" value="1"/>
</dbReference>
<dbReference type="Gene3D" id="1.10.940.10">
    <property type="entry name" value="NusB-like"/>
    <property type="match status" value="1"/>
</dbReference>
<keyword evidence="2 6" id="KW-0889">Transcription antitermination</keyword>
<dbReference type="InterPro" id="IPR035926">
    <property type="entry name" value="NusB-like_sf"/>
</dbReference>
<feature type="domain" description="NusB/RsmB/TIM44" evidence="7">
    <location>
        <begin position="6"/>
        <end position="126"/>
    </location>
</feature>
<dbReference type="GO" id="GO:0005829">
    <property type="term" value="C:cytosol"/>
    <property type="evidence" value="ECO:0007669"/>
    <property type="project" value="TreeGrafter"/>
</dbReference>
<gene>
    <name evidence="6" type="primary">nusB</name>
    <name evidence="9" type="ORF">HMPREF3213_02692</name>
    <name evidence="8" type="ORF">SB48_HM08orf02944</name>
</gene>
<dbReference type="GO" id="GO:0031564">
    <property type="term" value="P:transcription antitermination"/>
    <property type="evidence" value="ECO:0007669"/>
    <property type="project" value="UniProtKB-KW"/>
</dbReference>
<reference evidence="10" key="2">
    <citation type="submission" date="2015-01" db="EMBL/GenBank/DDBJ databases">
        <title>Comparative genome analysis of Bacillus coagulans HM-08, Clostridium butyricum HM-68, Bacillus subtilis HM-66 and Bacillus paralicheniformis BL-09.</title>
        <authorList>
            <person name="Zhang H."/>
        </authorList>
    </citation>
    <scope>NUCLEOTIDE SEQUENCE [LARGE SCALE GENOMIC DNA]</scope>
    <source>
        <strain evidence="10">HM-08</strain>
    </source>
</reference>
<proteinExistence type="inferred from homology"/>
<dbReference type="NCBIfam" id="NF001223">
    <property type="entry name" value="PRK00202.1-1"/>
    <property type="match status" value="1"/>
</dbReference>
<dbReference type="PANTHER" id="PTHR11078">
    <property type="entry name" value="N UTILIZATION SUBSTANCE PROTEIN B-RELATED"/>
    <property type="match status" value="1"/>
</dbReference>
<dbReference type="STRING" id="1398.AB434_3412"/>
<dbReference type="SUPFAM" id="SSF48013">
    <property type="entry name" value="NusB-like"/>
    <property type="match status" value="1"/>
</dbReference>
<dbReference type="Proteomes" id="UP000032024">
    <property type="component" value="Chromosome"/>
</dbReference>
<evidence type="ECO:0000313" key="10">
    <source>
        <dbReference type="Proteomes" id="UP000032024"/>
    </source>
</evidence>
<dbReference type="PANTHER" id="PTHR11078:SF3">
    <property type="entry name" value="ANTITERMINATION NUSB DOMAIN-CONTAINING PROTEIN"/>
    <property type="match status" value="1"/>
</dbReference>
<keyword evidence="10" id="KW-1185">Reference proteome</keyword>
<evidence type="ECO:0000256" key="1">
    <source>
        <dbReference type="ARBA" id="ARBA00005952"/>
    </source>
</evidence>
<keyword evidence="5 6" id="KW-0804">Transcription</keyword>
<dbReference type="GO" id="GO:0003723">
    <property type="term" value="F:RNA binding"/>
    <property type="evidence" value="ECO:0007669"/>
    <property type="project" value="UniProtKB-UniRule"/>
</dbReference>
<keyword evidence="4 6" id="KW-0805">Transcription regulation</keyword>
<organism evidence="9 11">
    <name type="scientific">Heyndrickxia coagulans</name>
    <name type="common">Weizmannia coagulans</name>
    <dbReference type="NCBI Taxonomy" id="1398"/>
    <lineage>
        <taxon>Bacteria</taxon>
        <taxon>Bacillati</taxon>
        <taxon>Bacillota</taxon>
        <taxon>Bacilli</taxon>
        <taxon>Bacillales</taxon>
        <taxon>Bacillaceae</taxon>
        <taxon>Heyndrickxia</taxon>
    </lineage>
</organism>
<reference evidence="8" key="1">
    <citation type="submission" date="2015-01" db="EMBL/GenBank/DDBJ databases">
        <title>Comparative genome analysis of Bacillus coagulans HM-08, Clostridium butyricum HM-68, Bacillus subtilis HM-66 and Bacillus licheniformis BL-09.</title>
        <authorList>
            <person name="Zhang H."/>
        </authorList>
    </citation>
    <scope>NUCLEOTIDE SEQUENCE [LARGE SCALE GENOMIC DNA]</scope>
    <source>
        <strain evidence="8">HM-08</strain>
    </source>
</reference>
<name>A0A0C5C742_HEYCO</name>
<dbReference type="Proteomes" id="UP000070376">
    <property type="component" value="Unassembled WGS sequence"/>
</dbReference>
<evidence type="ECO:0000313" key="8">
    <source>
        <dbReference type="EMBL" id="AJO22661.1"/>
    </source>
</evidence>
<dbReference type="GO" id="GO:0006353">
    <property type="term" value="P:DNA-templated transcription termination"/>
    <property type="evidence" value="ECO:0007669"/>
    <property type="project" value="UniProtKB-UniRule"/>
</dbReference>
<dbReference type="AlphaFoldDB" id="A0A0C5C742"/>
<dbReference type="InterPro" id="IPR006027">
    <property type="entry name" value="NusB_RsmB_TIM44"/>
</dbReference>
<comment type="similarity">
    <text evidence="1 6">Belongs to the NusB family.</text>
</comment>
<dbReference type="EMBL" id="CP010525">
    <property type="protein sequence ID" value="AJO22661.1"/>
    <property type="molecule type" value="Genomic_DNA"/>
</dbReference>
<dbReference type="PATRIC" id="fig|1398.18.peg.1872"/>
<evidence type="ECO:0000313" key="11">
    <source>
        <dbReference type="Proteomes" id="UP000070376"/>
    </source>
</evidence>
<reference evidence="9" key="3">
    <citation type="submission" date="2016-01" db="EMBL/GenBank/DDBJ databases">
        <authorList>
            <person name="Oliw E.H."/>
        </authorList>
    </citation>
    <scope>NUCLEOTIDE SEQUENCE [LARGE SCALE GENOMIC DNA]</scope>
    <source>
        <strain evidence="9">GED7749B</strain>
    </source>
</reference>
<evidence type="ECO:0000259" key="7">
    <source>
        <dbReference type="Pfam" id="PF01029"/>
    </source>
</evidence>
<evidence type="ECO:0000256" key="6">
    <source>
        <dbReference type="HAMAP-Rule" id="MF_00073"/>
    </source>
</evidence>